<comment type="caution">
    <text evidence="1">The sequence shown here is derived from an EMBL/GenBank/DDBJ whole genome shotgun (WGS) entry which is preliminary data.</text>
</comment>
<dbReference type="VEuPathDB" id="AmoebaDB:EHI8A_000080"/>
<sequence>MSHGHGKLSSKEKFIKWRNYQTCQEAIFLACLNEFCDIQIHKPAKKALVTMQFLPIESLIFSNEDSISFSKLIQTLVKQRMNYEVSIGVVPKTATRRSENYRFILSLNILCDLLSEFGYVLLSKAPSPRKHRKKKEPSDKDALGETIHFIIRNGKVLFNKERIETVGKKVNQYINSIFTTNNTSIIISKNDPCLNSFVHQFD</sequence>
<dbReference type="VEuPathDB" id="AmoebaDB:KM1_000550"/>
<dbReference type="Proteomes" id="UP000078387">
    <property type="component" value="Unassembled WGS sequence"/>
</dbReference>
<organism evidence="1 2">
    <name type="scientific">Entamoeba histolytica</name>
    <dbReference type="NCBI Taxonomy" id="5759"/>
    <lineage>
        <taxon>Eukaryota</taxon>
        <taxon>Amoebozoa</taxon>
        <taxon>Evosea</taxon>
        <taxon>Archamoebae</taxon>
        <taxon>Mastigamoebida</taxon>
        <taxon>Entamoebidae</taxon>
        <taxon>Entamoeba</taxon>
    </lineage>
</organism>
<dbReference type="EMBL" id="BDEQ01000001">
    <property type="protein sequence ID" value="GAT91422.1"/>
    <property type="molecule type" value="Genomic_DNA"/>
</dbReference>
<proteinExistence type="predicted"/>
<name>A0A5K1U2M7_ENTHI</name>
<dbReference type="OMA" id="YCDITIH"/>
<dbReference type="VEuPathDB" id="AmoebaDB:EHI7A_000311"/>
<reference evidence="1 2" key="1">
    <citation type="submission" date="2016-05" db="EMBL/GenBank/DDBJ databases">
        <title>First whole genome sequencing of Entamoeba histolytica HM1:IMSS-clone-6.</title>
        <authorList>
            <person name="Mukherjee Avik.K."/>
            <person name="Izumyama S."/>
            <person name="Nakada-Tsukui K."/>
            <person name="Nozaki T."/>
        </authorList>
    </citation>
    <scope>NUCLEOTIDE SEQUENCE [LARGE SCALE GENOMIC DNA]</scope>
    <source>
        <strain evidence="1 2">HM1:IMSS clone 6</strain>
    </source>
</reference>
<accession>A0A5K1U2M7</accession>
<evidence type="ECO:0000313" key="1">
    <source>
        <dbReference type="EMBL" id="GAT91422.1"/>
    </source>
</evidence>
<gene>
    <name evidence="1" type="ORF">CL6EHI_151750</name>
</gene>
<dbReference type="VEuPathDB" id="AmoebaDB:EHI5A_000310"/>
<dbReference type="VEuPathDB" id="AmoebaDB:EHI_151750"/>
<dbReference type="AlphaFoldDB" id="A0A5K1U2M7"/>
<protein>
    <submittedName>
        <fullName evidence="1">Uncharacterized protein</fullName>
    </submittedName>
</protein>
<evidence type="ECO:0000313" key="2">
    <source>
        <dbReference type="Proteomes" id="UP000078387"/>
    </source>
</evidence>